<gene>
    <name evidence="1" type="ORF">R1flu_015440</name>
</gene>
<sequence length="75" mass="8435">MFAAIILQNNWLFPMLKQKSSNLAARTPPVYRNYPSTCSLLLFINNPICFGTETTLLDVTSSQTITHNFDGLWPG</sequence>
<organism evidence="1 2">
    <name type="scientific">Riccia fluitans</name>
    <dbReference type="NCBI Taxonomy" id="41844"/>
    <lineage>
        <taxon>Eukaryota</taxon>
        <taxon>Viridiplantae</taxon>
        <taxon>Streptophyta</taxon>
        <taxon>Embryophyta</taxon>
        <taxon>Marchantiophyta</taxon>
        <taxon>Marchantiopsida</taxon>
        <taxon>Marchantiidae</taxon>
        <taxon>Marchantiales</taxon>
        <taxon>Ricciaceae</taxon>
        <taxon>Riccia</taxon>
    </lineage>
</organism>
<proteinExistence type="predicted"/>
<name>A0ABD1YIZ7_9MARC</name>
<dbReference type="EMBL" id="JBHFFA010000004">
    <property type="protein sequence ID" value="KAL2630754.1"/>
    <property type="molecule type" value="Genomic_DNA"/>
</dbReference>
<evidence type="ECO:0000313" key="2">
    <source>
        <dbReference type="Proteomes" id="UP001605036"/>
    </source>
</evidence>
<accession>A0ABD1YIZ7</accession>
<protein>
    <submittedName>
        <fullName evidence="1">Uncharacterized protein</fullName>
    </submittedName>
</protein>
<dbReference type="Proteomes" id="UP001605036">
    <property type="component" value="Unassembled WGS sequence"/>
</dbReference>
<reference evidence="1 2" key="1">
    <citation type="submission" date="2024-09" db="EMBL/GenBank/DDBJ databases">
        <title>Chromosome-scale assembly of Riccia fluitans.</title>
        <authorList>
            <person name="Paukszto L."/>
            <person name="Sawicki J."/>
            <person name="Karawczyk K."/>
            <person name="Piernik-Szablinska J."/>
            <person name="Szczecinska M."/>
            <person name="Mazdziarz M."/>
        </authorList>
    </citation>
    <scope>NUCLEOTIDE SEQUENCE [LARGE SCALE GENOMIC DNA]</scope>
    <source>
        <strain evidence="1">Rf_01</strain>
        <tissue evidence="1">Aerial parts of the thallus</tissue>
    </source>
</reference>
<dbReference type="AlphaFoldDB" id="A0ABD1YIZ7"/>
<keyword evidence="2" id="KW-1185">Reference proteome</keyword>
<evidence type="ECO:0000313" key="1">
    <source>
        <dbReference type="EMBL" id="KAL2630754.1"/>
    </source>
</evidence>
<comment type="caution">
    <text evidence="1">The sequence shown here is derived from an EMBL/GenBank/DDBJ whole genome shotgun (WGS) entry which is preliminary data.</text>
</comment>